<reference evidence="2" key="1">
    <citation type="submission" date="2014-09" db="EMBL/GenBank/DDBJ databases">
        <authorList>
            <person name="Gomez-Valero L."/>
        </authorList>
    </citation>
    <scope>NUCLEOTIDE SEQUENCE [LARGE SCALE GENOMIC DNA]</scope>
    <source>
        <strain evidence="2">ATCC35250</strain>
    </source>
</reference>
<evidence type="ECO:0000313" key="2">
    <source>
        <dbReference type="Proteomes" id="UP000032803"/>
    </source>
</evidence>
<dbReference type="AlphaFoldDB" id="A0A0A8UNQ5"/>
<sequence>MSYFLLASFMSESIVSHTYIMRSLIHGGVMNTESPIPHVNKMQQLFKEQVEHLREDIDKITEPQCKAMFETSAEVLLGLIKAFEDYKETKETAWK</sequence>
<dbReference type="HOGENOM" id="CLU_2369365_0_0_6"/>
<name>A0A0A8UNQ5_LEGHA</name>
<organism evidence="1 2">
    <name type="scientific">Legionella hackeliae</name>
    <dbReference type="NCBI Taxonomy" id="449"/>
    <lineage>
        <taxon>Bacteria</taxon>
        <taxon>Pseudomonadati</taxon>
        <taxon>Pseudomonadota</taxon>
        <taxon>Gammaproteobacteria</taxon>
        <taxon>Legionellales</taxon>
        <taxon>Legionellaceae</taxon>
        <taxon>Legionella</taxon>
    </lineage>
</organism>
<dbReference type="PATRIC" id="fig|449.7.peg.674"/>
<gene>
    <name evidence="1" type="ORF">LHA_1457</name>
</gene>
<dbReference type="EMBL" id="LN681225">
    <property type="protein sequence ID" value="CEK10500.1"/>
    <property type="molecule type" value="Genomic_DNA"/>
</dbReference>
<proteinExistence type="predicted"/>
<dbReference type="Proteomes" id="UP000032803">
    <property type="component" value="Chromosome I"/>
</dbReference>
<dbReference type="KEGG" id="lha:LHA_1457"/>
<evidence type="ECO:0000313" key="1">
    <source>
        <dbReference type="EMBL" id="CEK10500.1"/>
    </source>
</evidence>
<keyword evidence="2" id="KW-1185">Reference proteome</keyword>
<accession>A0A0A8UNQ5</accession>
<dbReference type="STRING" id="449.LHA_1457"/>
<protein>
    <submittedName>
        <fullName evidence="1">Uncharacterized protein</fullName>
    </submittedName>
</protein>